<dbReference type="AlphaFoldDB" id="A0A212KA89"/>
<accession>A0A212KA89</accession>
<protein>
    <submittedName>
        <fullName evidence="2">Uncharacterized protein</fullName>
    </submittedName>
</protein>
<sequence length="76" mass="8789">MTMQAIVIEVRRDQLLVLDFDSRRRVIVNTPHARRFSPGNIVRIRYSGIMTMSILLQIYAISIFALPRFGPPCPRC</sequence>
<name>A0A212KA89_9FIRM</name>
<keyword evidence="1" id="KW-0472">Membrane</keyword>
<organism evidence="2">
    <name type="scientific">uncultured Eubacteriales bacterium</name>
    <dbReference type="NCBI Taxonomy" id="172733"/>
    <lineage>
        <taxon>Bacteria</taxon>
        <taxon>Bacillati</taxon>
        <taxon>Bacillota</taxon>
        <taxon>Clostridia</taxon>
        <taxon>Eubacteriales</taxon>
        <taxon>environmental samples</taxon>
    </lineage>
</organism>
<keyword evidence="1" id="KW-1133">Transmembrane helix</keyword>
<evidence type="ECO:0000313" key="2">
    <source>
        <dbReference type="EMBL" id="SBW08659.1"/>
    </source>
</evidence>
<reference evidence="2" key="1">
    <citation type="submission" date="2016-04" db="EMBL/GenBank/DDBJ databases">
        <authorList>
            <person name="Evans L.H."/>
            <person name="Alamgir A."/>
            <person name="Owens N."/>
            <person name="Weber N.D."/>
            <person name="Virtaneva K."/>
            <person name="Barbian K."/>
            <person name="Babar A."/>
            <person name="Rosenke K."/>
        </authorList>
    </citation>
    <scope>NUCLEOTIDE SEQUENCE</scope>
    <source>
        <strain evidence="2">86</strain>
    </source>
</reference>
<keyword evidence="1" id="KW-0812">Transmembrane</keyword>
<feature type="transmembrane region" description="Helical" evidence="1">
    <location>
        <begin position="44"/>
        <end position="66"/>
    </location>
</feature>
<proteinExistence type="predicted"/>
<gene>
    <name evidence="2" type="ORF">KL86CLO1_12494</name>
</gene>
<evidence type="ECO:0000256" key="1">
    <source>
        <dbReference type="SAM" id="Phobius"/>
    </source>
</evidence>
<dbReference type="EMBL" id="FLUN01000001">
    <property type="protein sequence ID" value="SBW08659.1"/>
    <property type="molecule type" value="Genomic_DNA"/>
</dbReference>